<dbReference type="Proteomes" id="UP001304243">
    <property type="component" value="Unassembled WGS sequence"/>
</dbReference>
<feature type="compositionally biased region" description="Low complexity" evidence="1">
    <location>
        <begin position="87"/>
        <end position="111"/>
    </location>
</feature>
<evidence type="ECO:0000256" key="1">
    <source>
        <dbReference type="SAM" id="MobiDB-lite"/>
    </source>
</evidence>
<feature type="region of interest" description="Disordered" evidence="1">
    <location>
        <begin position="401"/>
        <end position="445"/>
    </location>
</feature>
<comment type="caution">
    <text evidence="3">The sequence shown here is derived from an EMBL/GenBank/DDBJ whole genome shotgun (WGS) entry which is preliminary data.</text>
</comment>
<dbReference type="AlphaFoldDB" id="A0AAN7DH57"/>
<reference evidence="3 4" key="1">
    <citation type="submission" date="2022-11" db="EMBL/GenBank/DDBJ databases">
        <title>Mucor velutinosus strain NIH1002 WGS.</title>
        <authorList>
            <person name="Subramanian P."/>
            <person name="Mullikin J.C."/>
            <person name="Segre J.A."/>
            <person name="Zelazny A.M."/>
        </authorList>
    </citation>
    <scope>NUCLEOTIDE SEQUENCE [LARGE SCALE GENOMIC DNA]</scope>
    <source>
        <strain evidence="3 4">NIH1002</strain>
    </source>
</reference>
<dbReference type="EMBL" id="JASEJX010000015">
    <property type="protein sequence ID" value="KAK4514811.1"/>
    <property type="molecule type" value="Genomic_DNA"/>
</dbReference>
<dbReference type="GO" id="GO:0005634">
    <property type="term" value="C:nucleus"/>
    <property type="evidence" value="ECO:0007669"/>
    <property type="project" value="InterPro"/>
</dbReference>
<dbReference type="Pfam" id="PF06221">
    <property type="entry name" value="zf-C2HC5"/>
    <property type="match status" value="1"/>
</dbReference>
<dbReference type="PANTHER" id="PTHR12963">
    <property type="entry name" value="THYROID RECEPTOR INTERACTING PROTEIN RELATED"/>
    <property type="match status" value="1"/>
</dbReference>
<dbReference type="GO" id="GO:0045893">
    <property type="term" value="P:positive regulation of DNA-templated transcription"/>
    <property type="evidence" value="ECO:0007669"/>
    <property type="project" value="TreeGrafter"/>
</dbReference>
<feature type="region of interest" description="Disordered" evidence="1">
    <location>
        <begin position="273"/>
        <end position="327"/>
    </location>
</feature>
<dbReference type="GO" id="GO:0008270">
    <property type="term" value="F:zinc ion binding"/>
    <property type="evidence" value="ECO:0007669"/>
    <property type="project" value="InterPro"/>
</dbReference>
<dbReference type="GeneID" id="89946118"/>
<feature type="region of interest" description="Disordered" evidence="1">
    <location>
        <begin position="170"/>
        <end position="194"/>
    </location>
</feature>
<dbReference type="GO" id="GO:0180022">
    <property type="term" value="C:RQC-trigger complex"/>
    <property type="evidence" value="ECO:0007669"/>
    <property type="project" value="InterPro"/>
</dbReference>
<keyword evidence="4" id="KW-1185">Reference proteome</keyword>
<sequence length="511" mass="56206">MSLESWAIDKLSVFLGFDPETLQTQILPYLMTSDSSQAFADQLLEMVGTSDEALAFIQEFTERRFHPKQAPAEQSRAFPKPKPKPKPTASASVNATASPSSSSTVSSIPNTQSEGVFPALPSHQQPYETMWPANISVHQKKEDEYFAGLRKNKKSKNNKSQTNELRAAAFPSENKQTSITNASAKKEKKPSKKEMTLEAALKELDIKAETPGKKRKPCQCQATKHPLLTAAPNCLNCGKIICTEEGVGPCSLCESPVLSKEQQVALIAEAKRKRAEQKQAQNQPAKRAPGSANSGGRAAYASKLGGGNMSSYGSPYQSSDDDDSRLKAEQHKEKLLEFQRTSAQRSTVIDQATDFELPTDQSNPWLTSQEKALMLKKQQSNLRRIERKGQSNRHKVMTIDVQTKQVKVQDADSSSSSDDEATQPVTKMDLSKKKTTDDNSSAGTYAYNPLLKGIEAPKFVGKSTKKTKGQLRRKGRVQYDVDDIMNDYMFASSVADDDAIDPVNEPITCGQ</sequence>
<feature type="region of interest" description="Disordered" evidence="1">
    <location>
        <begin position="65"/>
        <end position="124"/>
    </location>
</feature>
<evidence type="ECO:0000259" key="2">
    <source>
        <dbReference type="Pfam" id="PF06221"/>
    </source>
</evidence>
<dbReference type="InterPro" id="IPR039128">
    <property type="entry name" value="TRIP4-like"/>
</dbReference>
<proteinExistence type="predicted"/>
<feature type="domain" description="TRIP4/RQT4 C2HC5-type zinc finger" evidence="2">
    <location>
        <begin position="216"/>
        <end position="267"/>
    </location>
</feature>
<accession>A0AAN7DH57</accession>
<organism evidence="3 4">
    <name type="scientific">Mucor velutinosus</name>
    <dbReference type="NCBI Taxonomy" id="708070"/>
    <lineage>
        <taxon>Eukaryota</taxon>
        <taxon>Fungi</taxon>
        <taxon>Fungi incertae sedis</taxon>
        <taxon>Mucoromycota</taxon>
        <taxon>Mucoromycotina</taxon>
        <taxon>Mucoromycetes</taxon>
        <taxon>Mucorales</taxon>
        <taxon>Mucorineae</taxon>
        <taxon>Mucoraceae</taxon>
        <taxon>Mucor</taxon>
    </lineage>
</organism>
<dbReference type="PANTHER" id="PTHR12963:SF4">
    <property type="entry name" value="ACTIVATING SIGNAL COINTEGRATOR 1"/>
    <property type="match status" value="1"/>
</dbReference>
<evidence type="ECO:0000313" key="3">
    <source>
        <dbReference type="EMBL" id="KAK4514811.1"/>
    </source>
</evidence>
<dbReference type="RefSeq" id="XP_064681477.1">
    <property type="nucleotide sequence ID" value="XM_064821791.1"/>
</dbReference>
<name>A0AAN7DH57_9FUNG</name>
<dbReference type="InterPro" id="IPR009349">
    <property type="entry name" value="TRIP4/RQT4_C2HC5_Znf"/>
</dbReference>
<feature type="compositionally biased region" description="Polar residues" evidence="1">
    <location>
        <begin position="309"/>
        <end position="318"/>
    </location>
</feature>
<evidence type="ECO:0000313" key="4">
    <source>
        <dbReference type="Proteomes" id="UP001304243"/>
    </source>
</evidence>
<gene>
    <name evidence="3" type="ORF">ATC70_002416</name>
</gene>
<dbReference type="GO" id="GO:0072344">
    <property type="term" value="P:rescue of stalled ribosome"/>
    <property type="evidence" value="ECO:0007669"/>
    <property type="project" value="InterPro"/>
</dbReference>
<protein>
    <recommendedName>
        <fullName evidence="2">TRIP4/RQT4 C2HC5-type zinc finger domain-containing protein</fullName>
    </recommendedName>
</protein>